<gene>
    <name evidence="5" type="ORF">GA0070623_1830</name>
</gene>
<evidence type="ECO:0000313" key="6">
    <source>
        <dbReference type="Proteomes" id="UP000198226"/>
    </source>
</evidence>
<dbReference type="InterPro" id="IPR050194">
    <property type="entry name" value="Glycosyltransferase_grp1"/>
</dbReference>
<dbReference type="Gene3D" id="3.40.50.2000">
    <property type="entry name" value="Glycogen Phosphorylase B"/>
    <property type="match status" value="2"/>
</dbReference>
<dbReference type="GO" id="GO:1901137">
    <property type="term" value="P:carbohydrate derivative biosynthetic process"/>
    <property type="evidence" value="ECO:0007669"/>
    <property type="project" value="UniProtKB-ARBA"/>
</dbReference>
<dbReference type="PANTHER" id="PTHR45947">
    <property type="entry name" value="SULFOQUINOVOSYL TRANSFERASE SQD2"/>
    <property type="match status" value="1"/>
</dbReference>
<dbReference type="AlphaFoldDB" id="A0A1C5HXI2"/>
<evidence type="ECO:0000259" key="4">
    <source>
        <dbReference type="Pfam" id="PF13579"/>
    </source>
</evidence>
<name>A0A1C5HXI2_9ACTN</name>
<evidence type="ECO:0000256" key="1">
    <source>
        <dbReference type="ARBA" id="ARBA00022676"/>
    </source>
</evidence>
<dbReference type="Proteomes" id="UP000198226">
    <property type="component" value="Chromosome I"/>
</dbReference>
<reference evidence="6" key="1">
    <citation type="submission" date="2016-06" db="EMBL/GenBank/DDBJ databases">
        <authorList>
            <person name="Varghese N."/>
            <person name="Submissions Spin"/>
        </authorList>
    </citation>
    <scope>NUCLEOTIDE SEQUENCE [LARGE SCALE GENOMIC DNA]</scope>
    <source>
        <strain evidence="6">DSM 44983</strain>
    </source>
</reference>
<evidence type="ECO:0000259" key="3">
    <source>
        <dbReference type="Pfam" id="PF00534"/>
    </source>
</evidence>
<dbReference type="PANTHER" id="PTHR45947:SF3">
    <property type="entry name" value="SULFOQUINOVOSYL TRANSFERASE SQD2"/>
    <property type="match status" value="1"/>
</dbReference>
<evidence type="ECO:0000256" key="2">
    <source>
        <dbReference type="ARBA" id="ARBA00022679"/>
    </source>
</evidence>
<organism evidence="5 6">
    <name type="scientific">Micromonospora rifamycinica</name>
    <dbReference type="NCBI Taxonomy" id="291594"/>
    <lineage>
        <taxon>Bacteria</taxon>
        <taxon>Bacillati</taxon>
        <taxon>Actinomycetota</taxon>
        <taxon>Actinomycetes</taxon>
        <taxon>Micromonosporales</taxon>
        <taxon>Micromonosporaceae</taxon>
        <taxon>Micromonospora</taxon>
    </lineage>
</organism>
<dbReference type="Pfam" id="PF00534">
    <property type="entry name" value="Glycos_transf_1"/>
    <property type="match status" value="1"/>
</dbReference>
<proteinExistence type="predicted"/>
<dbReference type="EMBL" id="LT607752">
    <property type="protein sequence ID" value="SCG50607.1"/>
    <property type="molecule type" value="Genomic_DNA"/>
</dbReference>
<accession>A0A1C5HXI2</accession>
<dbReference type="GO" id="GO:0016758">
    <property type="term" value="F:hexosyltransferase activity"/>
    <property type="evidence" value="ECO:0007669"/>
    <property type="project" value="TreeGrafter"/>
</dbReference>
<feature type="domain" description="Glycosyltransferase subfamily 4-like N-terminal" evidence="4">
    <location>
        <begin position="34"/>
        <end position="206"/>
    </location>
</feature>
<feature type="domain" description="Glycosyl transferase family 1" evidence="3">
    <location>
        <begin position="221"/>
        <end position="375"/>
    </location>
</feature>
<keyword evidence="1" id="KW-0328">Glycosyltransferase</keyword>
<dbReference type="Pfam" id="PF13579">
    <property type="entry name" value="Glyco_trans_4_4"/>
    <property type="match status" value="1"/>
</dbReference>
<sequence length="426" mass="45365">MFTGPPPGNWFGMRIAIVSGHASPLAAADGRAAGGQHLHVAEQAAALAGEGHEVRIYTRRDSAVLPDTVRTDAGYQVWHVPAGPARPLPPDDLLPHLGEFGRWLAGQWRPDGWRPDVTHAHFWLSGLAALHAGRRTGTPVVLTYHDLGSAHRRRAGGRDPGPRGRIGYERALGRAADRVVVQSHDELGELVRLGVPRSKLTLVPAGVDGTMFGPTGPVAARDPDRPRILTVGPLRERQGFQDLVRALPTVPGAECVMVGGPPAELLPADTVARRLTALASSCRVADRVRLVGAVPRDELAAWYRSADVMVAAPWYEPFGRTPLEAMACGVPVIGTDVGGISDSVVDGLTGDLVPPRDPRALGTAIRRLLADRVRRFSYATAALDRIRVRYSWRHWAEQLTAVYTAVSGVGQVAGVNVAGQAAAAAA</sequence>
<dbReference type="InterPro" id="IPR028098">
    <property type="entry name" value="Glyco_trans_4-like_N"/>
</dbReference>
<keyword evidence="6" id="KW-1185">Reference proteome</keyword>
<protein>
    <submittedName>
        <fullName evidence="5">Glycosyltransferase involved in cell wall bisynthesis</fullName>
    </submittedName>
</protein>
<keyword evidence="2 5" id="KW-0808">Transferase</keyword>
<dbReference type="SUPFAM" id="SSF53756">
    <property type="entry name" value="UDP-Glycosyltransferase/glycogen phosphorylase"/>
    <property type="match status" value="1"/>
</dbReference>
<evidence type="ECO:0000313" key="5">
    <source>
        <dbReference type="EMBL" id="SCG50607.1"/>
    </source>
</evidence>
<dbReference type="InterPro" id="IPR001296">
    <property type="entry name" value="Glyco_trans_1"/>
</dbReference>